<feature type="transmembrane region" description="Helical" evidence="1">
    <location>
        <begin position="67"/>
        <end position="86"/>
    </location>
</feature>
<evidence type="ECO:0000313" key="3">
    <source>
        <dbReference type="Proteomes" id="UP000198885"/>
    </source>
</evidence>
<dbReference type="STRING" id="641238.SAMN04490244_101232"/>
<feature type="transmembrane region" description="Helical" evidence="1">
    <location>
        <begin position="92"/>
        <end position="112"/>
    </location>
</feature>
<dbReference type="EMBL" id="FOGU01000001">
    <property type="protein sequence ID" value="SER48766.1"/>
    <property type="molecule type" value="Genomic_DNA"/>
</dbReference>
<name>A0A1H9PKG5_9RHOB</name>
<sequence>MLTMTRSVSRALLCAALAVAAVLLVGAFVPARQLRAVTTLPDSLLHLVGATLLTFLLVLARPARWRTLSLAVLSGGLLVEVLQPMVGRGAEGLDIAADVTGVIIGACLALILRSPEDDHTAPSESR</sequence>
<feature type="transmembrane region" description="Helical" evidence="1">
    <location>
        <begin position="43"/>
        <end position="60"/>
    </location>
</feature>
<keyword evidence="1" id="KW-0812">Transmembrane</keyword>
<keyword evidence="3" id="KW-1185">Reference proteome</keyword>
<dbReference type="Proteomes" id="UP000198885">
    <property type="component" value="Unassembled WGS sequence"/>
</dbReference>
<proteinExistence type="predicted"/>
<keyword evidence="1" id="KW-0472">Membrane</keyword>
<dbReference type="AlphaFoldDB" id="A0A1H9PKG5"/>
<accession>A0A1H9PKG5</accession>
<evidence type="ECO:0008006" key="4">
    <source>
        <dbReference type="Google" id="ProtNLM"/>
    </source>
</evidence>
<evidence type="ECO:0000256" key="1">
    <source>
        <dbReference type="SAM" id="Phobius"/>
    </source>
</evidence>
<keyword evidence="1" id="KW-1133">Transmembrane helix</keyword>
<gene>
    <name evidence="2" type="ORF">SAMN04490244_101232</name>
</gene>
<reference evidence="2 3" key="1">
    <citation type="submission" date="2016-10" db="EMBL/GenBank/DDBJ databases">
        <authorList>
            <person name="de Groot N.N."/>
        </authorList>
    </citation>
    <scope>NUCLEOTIDE SEQUENCE [LARGE SCALE GENOMIC DNA]</scope>
    <source>
        <strain evidence="2 3">DSM 23042</strain>
    </source>
</reference>
<evidence type="ECO:0000313" key="2">
    <source>
        <dbReference type="EMBL" id="SER48766.1"/>
    </source>
</evidence>
<organism evidence="2 3">
    <name type="scientific">Tranquillimonas rosea</name>
    <dbReference type="NCBI Taxonomy" id="641238"/>
    <lineage>
        <taxon>Bacteria</taxon>
        <taxon>Pseudomonadati</taxon>
        <taxon>Pseudomonadota</taxon>
        <taxon>Alphaproteobacteria</taxon>
        <taxon>Rhodobacterales</taxon>
        <taxon>Roseobacteraceae</taxon>
        <taxon>Tranquillimonas</taxon>
    </lineage>
</organism>
<protein>
    <recommendedName>
        <fullName evidence="4">VanZ like family protein</fullName>
    </recommendedName>
</protein>